<evidence type="ECO:0000256" key="12">
    <source>
        <dbReference type="ARBA" id="ARBA00042445"/>
    </source>
</evidence>
<sequence length="515" mass="57733">MSGLQVYGGDEITSIVIDPGSYTTNIGYSGSDCPESIIPSSYGQYKDTAKEENQKKTKVFSEQSIGLARPDYEIKRIVENGEIADWDTAQEQWDWVLKNELFLKSNSGIPVLLTEPIWNSVENRKKSLEVLLEGMDFEACYLSPVSTCVSFAAGRPNCLVVDIGHDTTSVSPVIDGMTLSKSSTRNFIAGRYINHLIETYLKPREIIPLFAIESRRPEFKRRTFNYQVDDSLFTYGNERGFYQECKETLCQIIPNSTLEKSQDELSTMTKRSIEAPWAEEIVFDNEARYGFAEQLFSPHREDIPEDWPVTKDGVVETWHNDYIPLKRNKPSGGTNTATKESTPQAQPSPLKTEDTPNKTTTETAASGESTNTSETVNENGKRPIEDTTTSTAKNEDSEVSSNGNGVDIIGIADLVQRSILDSDVDLRASLAHNVVITGGTSCIPRLNDRLMYELSKRLPALKFRILTTGHLREKQYQAWLGGSILTSLGTFHQLWVGKEEYKEVGADRLLVDRFR</sequence>
<dbReference type="KEGG" id="ndi:NDAI_0G05580"/>
<accession>J7S4M8</accession>
<comment type="subcellular location">
    <subcellularLocation>
        <location evidence="1">Nucleus</location>
    </subcellularLocation>
</comment>
<protein>
    <recommendedName>
        <fullName evidence="11">Actin-related protein 4</fullName>
    </recommendedName>
    <alternativeName>
        <fullName evidence="12 14">Actin-like protein ARP4</fullName>
    </alternativeName>
</protein>
<evidence type="ECO:0000256" key="15">
    <source>
        <dbReference type="SAM" id="MobiDB-lite"/>
    </source>
</evidence>
<evidence type="ECO:0000256" key="2">
    <source>
        <dbReference type="ARBA" id="ARBA00022763"/>
    </source>
</evidence>
<dbReference type="GO" id="GO:0042393">
    <property type="term" value="F:histone binding"/>
    <property type="evidence" value="ECO:0007669"/>
    <property type="project" value="EnsemblFungi"/>
</dbReference>
<dbReference type="GeneID" id="13927011"/>
<dbReference type="OMA" id="MWLSRQE"/>
<feature type="compositionally biased region" description="Polar residues" evidence="15">
    <location>
        <begin position="331"/>
        <end position="349"/>
    </location>
</feature>
<evidence type="ECO:0000256" key="7">
    <source>
        <dbReference type="ARBA" id="ARBA00023204"/>
    </source>
</evidence>
<keyword evidence="4" id="KW-0805">Transcription regulation</keyword>
<dbReference type="InterPro" id="IPR018181">
    <property type="entry name" value="Heat_shock_70_CS"/>
</dbReference>
<organism evidence="16 17">
    <name type="scientific">Naumovozyma dairenensis (strain ATCC 10597 / BCRC 20456 / CBS 421 / NBRC 0211 / NRRL Y-12639)</name>
    <name type="common">Saccharomyces dairenensis</name>
    <dbReference type="NCBI Taxonomy" id="1071378"/>
    <lineage>
        <taxon>Eukaryota</taxon>
        <taxon>Fungi</taxon>
        <taxon>Dikarya</taxon>
        <taxon>Ascomycota</taxon>
        <taxon>Saccharomycotina</taxon>
        <taxon>Saccharomycetes</taxon>
        <taxon>Saccharomycetales</taxon>
        <taxon>Saccharomycetaceae</taxon>
        <taxon>Naumovozyma</taxon>
    </lineage>
</organism>
<dbReference type="RefSeq" id="XP_003980217.1">
    <property type="nucleotide sequence ID" value="XM_003980168.1"/>
</dbReference>
<evidence type="ECO:0000256" key="13">
    <source>
        <dbReference type="ARBA" id="ARBA00053941"/>
    </source>
</evidence>
<dbReference type="SMART" id="SM00268">
    <property type="entry name" value="ACTIN"/>
    <property type="match status" value="1"/>
</dbReference>
<keyword evidence="5" id="KW-0010">Activator</keyword>
<dbReference type="OrthoDB" id="5132116at2759"/>
<dbReference type="PROSITE" id="PS01132">
    <property type="entry name" value="ACTINS_ACT_LIKE"/>
    <property type="match status" value="1"/>
</dbReference>
<evidence type="ECO:0000256" key="3">
    <source>
        <dbReference type="ARBA" id="ARBA00022853"/>
    </source>
</evidence>
<evidence type="ECO:0000256" key="9">
    <source>
        <dbReference type="ARBA" id="ARBA00038320"/>
    </source>
</evidence>
<dbReference type="GO" id="GO:0006357">
    <property type="term" value="P:regulation of transcription by RNA polymerase II"/>
    <property type="evidence" value="ECO:0007669"/>
    <property type="project" value="EnsemblFungi"/>
</dbReference>
<dbReference type="FunFam" id="3.30.420.40:FF:000203">
    <property type="entry name" value="Actin-related protein 4"/>
    <property type="match status" value="1"/>
</dbReference>
<evidence type="ECO:0000256" key="5">
    <source>
        <dbReference type="ARBA" id="ARBA00023159"/>
    </source>
</evidence>
<evidence type="ECO:0000256" key="4">
    <source>
        <dbReference type="ARBA" id="ARBA00023015"/>
    </source>
</evidence>
<keyword evidence="8" id="KW-0539">Nucleus</keyword>
<dbReference type="PANTHER" id="PTHR11937">
    <property type="entry name" value="ACTIN"/>
    <property type="match status" value="1"/>
</dbReference>
<dbReference type="InterPro" id="IPR004000">
    <property type="entry name" value="Actin"/>
</dbReference>
<evidence type="ECO:0000256" key="10">
    <source>
        <dbReference type="ARBA" id="ARBA00038661"/>
    </source>
</evidence>
<name>J7S4M8_NAUDC</name>
<keyword evidence="3" id="KW-0156">Chromatin regulator</keyword>
<dbReference type="GO" id="GO:0051382">
    <property type="term" value="P:kinetochore assembly"/>
    <property type="evidence" value="ECO:0007669"/>
    <property type="project" value="EnsemblFungi"/>
</dbReference>
<gene>
    <name evidence="16" type="primary">NDAI0G05580</name>
    <name evidence="16" type="ordered locus">NDAI_0G05580</name>
</gene>
<comment type="function">
    <text evidence="13">Chromatin interaction component of the NuA4 histone acetyltransferase complex which is involved in transcriptional activation of selected genes principally by acetylation of nucleosomal histone H4 and H2A. The NuA4 complex is also involved in DNA repair. Is required for NuA4 complex integrity. Component of the SWR1 complex which mediates the ATP-dependent exchange of histone H2A for the H2A variant HZT1 leading to transcriptional regulation of selected genes by chromatin remodeling. Component of the INO80 complex which remodels chromatin by shifting nucleosomes and is involved in DNA repair.</text>
</comment>
<comment type="subunit">
    <text evidence="10">Component of the NuA4 histone acetyltransferase complex, of the INO80 chromatin remodeling complex, and of the SWR1 chromatin remodeling complex.</text>
</comment>
<keyword evidence="7" id="KW-0234">DNA repair</keyword>
<feature type="compositionally biased region" description="Low complexity" evidence="15">
    <location>
        <begin position="357"/>
        <end position="375"/>
    </location>
</feature>
<dbReference type="InterPro" id="IPR043129">
    <property type="entry name" value="ATPase_NBD"/>
</dbReference>
<reference evidence="16 17" key="1">
    <citation type="journal article" date="2011" name="Proc. Natl. Acad. Sci. U.S.A.">
        <title>Evolutionary erosion of yeast sex chromosomes by mating-type switching accidents.</title>
        <authorList>
            <person name="Gordon J.L."/>
            <person name="Armisen D."/>
            <person name="Proux-Wera E."/>
            <person name="Oheigeartaigh S.S."/>
            <person name="Byrne K.P."/>
            <person name="Wolfe K.H."/>
        </authorList>
    </citation>
    <scope>NUCLEOTIDE SEQUENCE [LARGE SCALE GENOMIC DNA]</scope>
    <source>
        <strain evidence="17">ATCC 10597 / BCRC 20456 / CBS 421 / NBRC 0211 / NRRL Y-12639</strain>
    </source>
</reference>
<dbReference type="GO" id="GO:0000812">
    <property type="term" value="C:Swr1 complex"/>
    <property type="evidence" value="ECO:0007669"/>
    <property type="project" value="EnsemblFungi"/>
</dbReference>
<dbReference type="GO" id="GO:0003682">
    <property type="term" value="F:chromatin binding"/>
    <property type="evidence" value="ECO:0007669"/>
    <property type="project" value="EnsemblFungi"/>
</dbReference>
<dbReference type="GO" id="GO:0031011">
    <property type="term" value="C:Ino80 complex"/>
    <property type="evidence" value="ECO:0007669"/>
    <property type="project" value="EnsemblFungi"/>
</dbReference>
<evidence type="ECO:0000313" key="17">
    <source>
        <dbReference type="Proteomes" id="UP000000689"/>
    </source>
</evidence>
<dbReference type="GO" id="GO:0035267">
    <property type="term" value="C:NuA4 histone acetyltransferase complex"/>
    <property type="evidence" value="ECO:0007669"/>
    <property type="project" value="EnsemblFungi"/>
</dbReference>
<dbReference type="SUPFAM" id="SSF53067">
    <property type="entry name" value="Actin-like ATPase domain"/>
    <property type="match status" value="2"/>
</dbReference>
<dbReference type="Gene3D" id="3.90.640.10">
    <property type="entry name" value="Actin, Chain A, domain 4"/>
    <property type="match status" value="1"/>
</dbReference>
<evidence type="ECO:0000256" key="8">
    <source>
        <dbReference type="ARBA" id="ARBA00023242"/>
    </source>
</evidence>
<keyword evidence="2" id="KW-0227">DNA damage</keyword>
<dbReference type="Pfam" id="PF00022">
    <property type="entry name" value="Actin"/>
    <property type="match status" value="2"/>
</dbReference>
<comment type="similarity">
    <text evidence="9">Belongs to the actin family. ARP4 subfamily.</text>
</comment>
<feature type="region of interest" description="Disordered" evidence="15">
    <location>
        <begin position="323"/>
        <end position="403"/>
    </location>
</feature>
<evidence type="ECO:0000256" key="1">
    <source>
        <dbReference type="ARBA" id="ARBA00004123"/>
    </source>
</evidence>
<proteinExistence type="inferred from homology"/>
<dbReference type="InterPro" id="IPR020902">
    <property type="entry name" value="Actin/actin-like_CS"/>
</dbReference>
<dbReference type="GO" id="GO:0006338">
    <property type="term" value="P:chromatin remodeling"/>
    <property type="evidence" value="ECO:0007669"/>
    <property type="project" value="EnsemblFungi"/>
</dbReference>
<dbReference type="Gene3D" id="3.30.420.40">
    <property type="match status" value="3"/>
</dbReference>
<dbReference type="STRING" id="1071378.J7S4M8"/>
<dbReference type="GO" id="GO:0006281">
    <property type="term" value="P:DNA repair"/>
    <property type="evidence" value="ECO:0007669"/>
    <property type="project" value="UniProtKB-KW"/>
</dbReference>
<evidence type="ECO:0000256" key="11">
    <source>
        <dbReference type="ARBA" id="ARBA00041020"/>
    </source>
</evidence>
<evidence type="ECO:0000256" key="14">
    <source>
        <dbReference type="ARBA" id="ARBA00077253"/>
    </source>
</evidence>
<dbReference type="EMBL" id="HE580273">
    <property type="protein sequence ID" value="CCK73541.1"/>
    <property type="molecule type" value="Genomic_DNA"/>
</dbReference>
<dbReference type="eggNOG" id="KOG0679">
    <property type="taxonomic scope" value="Eukaryota"/>
</dbReference>
<keyword evidence="17" id="KW-1185">Reference proteome</keyword>
<dbReference type="Proteomes" id="UP000000689">
    <property type="component" value="Chromosome 7"/>
</dbReference>
<keyword evidence="6" id="KW-0804">Transcription</keyword>
<dbReference type="AlphaFoldDB" id="J7S4M8"/>
<dbReference type="HOGENOM" id="CLU_027965_6_2_1"/>
<dbReference type="GO" id="GO:0005524">
    <property type="term" value="F:ATP binding"/>
    <property type="evidence" value="ECO:0007669"/>
    <property type="project" value="EnsemblFungi"/>
</dbReference>
<evidence type="ECO:0000313" key="16">
    <source>
        <dbReference type="EMBL" id="CCK73541.1"/>
    </source>
</evidence>
<evidence type="ECO:0000256" key="6">
    <source>
        <dbReference type="ARBA" id="ARBA00023163"/>
    </source>
</evidence>
<dbReference type="PROSITE" id="PS01036">
    <property type="entry name" value="HSP70_3"/>
    <property type="match status" value="1"/>
</dbReference>